<evidence type="ECO:0000259" key="3">
    <source>
        <dbReference type="PROSITE" id="PS51186"/>
    </source>
</evidence>
<dbReference type="AlphaFoldDB" id="A0A254NCA7"/>
<dbReference type="CDD" id="cd04301">
    <property type="entry name" value="NAT_SF"/>
    <property type="match status" value="1"/>
</dbReference>
<dbReference type="Proteomes" id="UP000197446">
    <property type="component" value="Unassembled WGS sequence"/>
</dbReference>
<accession>A0A254NCA7</accession>
<dbReference type="InterPro" id="IPR000182">
    <property type="entry name" value="GNAT_dom"/>
</dbReference>
<dbReference type="GO" id="GO:0016747">
    <property type="term" value="F:acyltransferase activity, transferring groups other than amino-acyl groups"/>
    <property type="evidence" value="ECO:0007669"/>
    <property type="project" value="InterPro"/>
</dbReference>
<evidence type="ECO:0000313" key="5">
    <source>
        <dbReference type="Proteomes" id="UP000197446"/>
    </source>
</evidence>
<keyword evidence="5" id="KW-1185">Reference proteome</keyword>
<dbReference type="Pfam" id="PF00583">
    <property type="entry name" value="Acetyltransf_1"/>
    <property type="match status" value="1"/>
</dbReference>
<evidence type="ECO:0000256" key="1">
    <source>
        <dbReference type="ARBA" id="ARBA00022679"/>
    </source>
</evidence>
<dbReference type="PROSITE" id="PS51186">
    <property type="entry name" value="GNAT"/>
    <property type="match status" value="1"/>
</dbReference>
<dbReference type="EMBL" id="NISI01000006">
    <property type="protein sequence ID" value="OWR03038.1"/>
    <property type="molecule type" value="Genomic_DNA"/>
</dbReference>
<reference evidence="4 5" key="1">
    <citation type="journal article" date="2007" name="Int. J. Syst. Evol. Microbiol.">
        <title>Description of Pelomonas aquatica sp. nov. and Pelomonas puraquae sp. nov., isolated from industrial and haemodialysis water.</title>
        <authorList>
            <person name="Gomila M."/>
            <person name="Bowien B."/>
            <person name="Falsen E."/>
            <person name="Moore E.R."/>
            <person name="Lalucat J."/>
        </authorList>
    </citation>
    <scope>NUCLEOTIDE SEQUENCE [LARGE SCALE GENOMIC DNA]</scope>
    <source>
        <strain evidence="4 5">CCUG 52769</strain>
    </source>
</reference>
<comment type="caution">
    <text evidence="4">The sequence shown here is derived from an EMBL/GenBank/DDBJ whole genome shotgun (WGS) entry which is preliminary data.</text>
</comment>
<evidence type="ECO:0000313" key="4">
    <source>
        <dbReference type="EMBL" id="OWR03038.1"/>
    </source>
</evidence>
<dbReference type="PANTHER" id="PTHR43072:SF23">
    <property type="entry name" value="UPF0039 PROTEIN C11D3.02C"/>
    <property type="match status" value="1"/>
</dbReference>
<dbReference type="PANTHER" id="PTHR43072">
    <property type="entry name" value="N-ACETYLTRANSFERASE"/>
    <property type="match status" value="1"/>
</dbReference>
<keyword evidence="1 4" id="KW-0808">Transferase</keyword>
<dbReference type="OrthoDB" id="9799092at2"/>
<dbReference type="Gene3D" id="3.40.630.30">
    <property type="match status" value="1"/>
</dbReference>
<name>A0A254NCA7_9BURK</name>
<evidence type="ECO:0000256" key="2">
    <source>
        <dbReference type="ARBA" id="ARBA00023315"/>
    </source>
</evidence>
<dbReference type="RefSeq" id="WP_088484192.1">
    <property type="nucleotide sequence ID" value="NZ_NISI01000006.1"/>
</dbReference>
<protein>
    <submittedName>
        <fullName evidence="4">GNAT family N-acetyltransferase</fullName>
    </submittedName>
</protein>
<organism evidence="4 5">
    <name type="scientific">Roseateles puraquae</name>
    <dbReference type="NCBI Taxonomy" id="431059"/>
    <lineage>
        <taxon>Bacteria</taxon>
        <taxon>Pseudomonadati</taxon>
        <taxon>Pseudomonadota</taxon>
        <taxon>Betaproteobacteria</taxon>
        <taxon>Burkholderiales</taxon>
        <taxon>Sphaerotilaceae</taxon>
        <taxon>Roseateles</taxon>
    </lineage>
</organism>
<sequence>MRFTHRHAVETDLPRIVEIYNAAVVTRTCSCDLDPITVEARRPSFLKHTPDHRPFWVAEDADAPSLGVVGYLAFLHFMNERPGYFITADLAIYLHPARQRCGLGSYLLDEAARAAPGLGIEVLTATIFATNTGSLRLFEKHGFERWGCMPRVARLEGSERDLVLVGRRLWG</sequence>
<feature type="domain" description="N-acetyltransferase" evidence="3">
    <location>
        <begin position="3"/>
        <end position="161"/>
    </location>
</feature>
<keyword evidence="2" id="KW-0012">Acyltransferase</keyword>
<dbReference type="InterPro" id="IPR016181">
    <property type="entry name" value="Acyl_CoA_acyltransferase"/>
</dbReference>
<proteinExistence type="predicted"/>
<dbReference type="SUPFAM" id="SSF55729">
    <property type="entry name" value="Acyl-CoA N-acyltransferases (Nat)"/>
    <property type="match status" value="1"/>
</dbReference>
<gene>
    <name evidence="4" type="ORF">CDO81_15790</name>
</gene>